<keyword evidence="1" id="KW-0472">Membrane</keyword>
<evidence type="ECO:0000256" key="1">
    <source>
        <dbReference type="SAM" id="Phobius"/>
    </source>
</evidence>
<feature type="transmembrane region" description="Helical" evidence="1">
    <location>
        <begin position="77"/>
        <end position="94"/>
    </location>
</feature>
<gene>
    <name evidence="2" type="ORF">ACFS1K_11125</name>
</gene>
<evidence type="ECO:0000313" key="3">
    <source>
        <dbReference type="Proteomes" id="UP001597532"/>
    </source>
</evidence>
<keyword evidence="1" id="KW-0812">Transmembrane</keyword>
<proteinExistence type="predicted"/>
<reference evidence="3" key="1">
    <citation type="journal article" date="2019" name="Int. J. Syst. Evol. Microbiol.">
        <title>The Global Catalogue of Microorganisms (GCM) 10K type strain sequencing project: providing services to taxonomists for standard genome sequencing and annotation.</title>
        <authorList>
            <consortium name="The Broad Institute Genomics Platform"/>
            <consortium name="The Broad Institute Genome Sequencing Center for Infectious Disease"/>
            <person name="Wu L."/>
            <person name="Ma J."/>
        </authorList>
    </citation>
    <scope>NUCLEOTIDE SEQUENCE [LARGE SCALE GENOMIC DNA]</scope>
    <source>
        <strain evidence="3">KCTC 52924</strain>
    </source>
</reference>
<evidence type="ECO:0000313" key="2">
    <source>
        <dbReference type="EMBL" id="MFD2790317.1"/>
    </source>
</evidence>
<keyword evidence="3" id="KW-1185">Reference proteome</keyword>
<feature type="transmembrane region" description="Helical" evidence="1">
    <location>
        <begin position="12"/>
        <end position="33"/>
    </location>
</feature>
<name>A0ABW5VF74_9FLAO</name>
<comment type="caution">
    <text evidence="2">The sequence shown here is derived from an EMBL/GenBank/DDBJ whole genome shotgun (WGS) entry which is preliminary data.</text>
</comment>
<accession>A0ABW5VF74</accession>
<feature type="transmembrane region" description="Helical" evidence="1">
    <location>
        <begin position="114"/>
        <end position="138"/>
    </location>
</feature>
<dbReference type="EMBL" id="JBHUOK010000030">
    <property type="protein sequence ID" value="MFD2790317.1"/>
    <property type="molecule type" value="Genomic_DNA"/>
</dbReference>
<organism evidence="2 3">
    <name type="scientific">Arenibacter antarcticus</name>
    <dbReference type="NCBI Taxonomy" id="2040469"/>
    <lineage>
        <taxon>Bacteria</taxon>
        <taxon>Pseudomonadati</taxon>
        <taxon>Bacteroidota</taxon>
        <taxon>Flavobacteriia</taxon>
        <taxon>Flavobacteriales</taxon>
        <taxon>Flavobacteriaceae</taxon>
        <taxon>Arenibacter</taxon>
    </lineage>
</organism>
<sequence length="160" mass="18905">MVNKKNLRAIKINLTISVNVLIVLIFFNFYGLYSNQFHFKNAVNFIFPIITLVHFVYLYVLWFKISENEYPDVIMKNLEYVMYGVLVVYFYEIFETGLLLSSFTKFEGHIIPSTFLPMGILILGLQVFLAICTIWAFFIRKRIIGNYNFDYLNNHIDSHS</sequence>
<dbReference type="RefSeq" id="WP_251805670.1">
    <property type="nucleotide sequence ID" value="NZ_CP166679.1"/>
</dbReference>
<feature type="transmembrane region" description="Helical" evidence="1">
    <location>
        <begin position="45"/>
        <end position="65"/>
    </location>
</feature>
<protein>
    <submittedName>
        <fullName evidence="2">Uncharacterized protein</fullName>
    </submittedName>
</protein>
<keyword evidence="1" id="KW-1133">Transmembrane helix</keyword>
<dbReference type="Proteomes" id="UP001597532">
    <property type="component" value="Unassembled WGS sequence"/>
</dbReference>